<gene>
    <name evidence="5" type="primary">rqcH</name>
    <name evidence="7" type="ORF">B9N49_03765</name>
</gene>
<dbReference type="FunFam" id="2.30.310.10:FF:000004">
    <property type="entry name" value="Fibronectin-binding protein A"/>
    <property type="match status" value="1"/>
</dbReference>
<comment type="function">
    <text evidence="5">Key component of the ribosome quality control system (RQC), a ribosome-associated complex that mediates the extraction of incompletely synthesized nascent chains from stalled ribosomes and their subsequent degradation. RqcH recruits Ala-charged tRNA, and with RqcP directs the elongation of stalled nascent chains on 50S ribosomal subunits, leading to non-templated C-terminal alanine extensions (Ala tail). The Ala tail promotes nascent chain degradation. May add between 1 and at least 8 Ala residues. Binds to stalled 50S ribosomal subunits.</text>
</comment>
<dbReference type="GO" id="GO:1990112">
    <property type="term" value="C:RQC complex"/>
    <property type="evidence" value="ECO:0007669"/>
    <property type="project" value="TreeGrafter"/>
</dbReference>
<dbReference type="InterPro" id="IPR043682">
    <property type="entry name" value="RqcH_bacterial"/>
</dbReference>
<proteinExistence type="inferred from homology"/>
<dbReference type="Gene3D" id="2.30.310.10">
    <property type="entry name" value="ibrinogen binding protein from staphylococcus aureus domain"/>
    <property type="match status" value="1"/>
</dbReference>
<dbReference type="GO" id="GO:0043023">
    <property type="term" value="F:ribosomal large subunit binding"/>
    <property type="evidence" value="ECO:0007669"/>
    <property type="project" value="UniProtKB-UniRule"/>
</dbReference>
<accession>A0A233V4Z2</accession>
<dbReference type="InterPro" id="IPR051608">
    <property type="entry name" value="RQC_Subunit_NEMF"/>
</dbReference>
<dbReference type="Pfam" id="PF05670">
    <property type="entry name" value="NFACT-R_1"/>
    <property type="match status" value="1"/>
</dbReference>
<dbReference type="Gene3D" id="1.10.8.50">
    <property type="match status" value="1"/>
</dbReference>
<keyword evidence="2 5" id="KW-0699">rRNA-binding</keyword>
<keyword evidence="3 5" id="KW-0694">RNA-binding</keyword>
<evidence type="ECO:0000259" key="6">
    <source>
        <dbReference type="Pfam" id="PF05670"/>
    </source>
</evidence>
<keyword evidence="4 5" id="KW-0648">Protein biosynthesis</keyword>
<comment type="caution">
    <text evidence="7">The sequence shown here is derived from an EMBL/GenBank/DDBJ whole genome shotgun (WGS) entry which is preliminary data.</text>
</comment>
<name>A0A233V4Z2_FINMA</name>
<dbReference type="Proteomes" id="UP000215413">
    <property type="component" value="Unassembled WGS sequence"/>
</dbReference>
<evidence type="ECO:0000313" key="7">
    <source>
        <dbReference type="EMBL" id="OXZ27453.1"/>
    </source>
</evidence>
<evidence type="ECO:0000256" key="2">
    <source>
        <dbReference type="ARBA" id="ARBA00022730"/>
    </source>
</evidence>
<dbReference type="HAMAP" id="MF_00844_B">
    <property type="entry name" value="RqcH_B"/>
    <property type="match status" value="1"/>
</dbReference>
<evidence type="ECO:0000256" key="5">
    <source>
        <dbReference type="HAMAP-Rule" id="MF_00844"/>
    </source>
</evidence>
<reference evidence="8" key="1">
    <citation type="submission" date="2017-04" db="EMBL/GenBank/DDBJ databases">
        <title>Finegoldia magna isolated from orthopedic joint implant-associated infections.</title>
        <authorList>
            <person name="Bjorklund S."/>
            <person name="Bruggemann H."/>
            <person name="Jensen A."/>
            <person name="Hellmark B."/>
            <person name="Soderquist B."/>
        </authorList>
    </citation>
    <scope>NUCLEOTIDE SEQUENCE [LARGE SCALE GENOMIC DNA]</scope>
    <source>
        <strain evidence="8">CCUG 54800</strain>
    </source>
</reference>
<protein>
    <recommendedName>
        <fullName evidence="5">Rqc2 homolog RqcH</fullName>
        <shortName evidence="5">RqcH</shortName>
    </recommendedName>
</protein>
<evidence type="ECO:0000256" key="3">
    <source>
        <dbReference type="ARBA" id="ARBA00022884"/>
    </source>
</evidence>
<dbReference type="PANTHER" id="PTHR15239:SF6">
    <property type="entry name" value="RIBOSOME QUALITY CONTROL COMPLEX SUBUNIT NEMF"/>
    <property type="match status" value="1"/>
</dbReference>
<dbReference type="Pfam" id="PF05833">
    <property type="entry name" value="NFACT_N"/>
    <property type="match status" value="1"/>
</dbReference>
<dbReference type="GO" id="GO:0072344">
    <property type="term" value="P:rescue of stalled ribosome"/>
    <property type="evidence" value="ECO:0007669"/>
    <property type="project" value="UniProtKB-UniRule"/>
</dbReference>
<feature type="domain" description="NFACT RNA-binding" evidence="6">
    <location>
        <begin position="456"/>
        <end position="552"/>
    </location>
</feature>
<comment type="similarity">
    <text evidence="5">Belongs to the NEMF family.</text>
</comment>
<dbReference type="GO" id="GO:0019843">
    <property type="term" value="F:rRNA binding"/>
    <property type="evidence" value="ECO:0007669"/>
    <property type="project" value="UniProtKB-UniRule"/>
</dbReference>
<organism evidence="7 8">
    <name type="scientific">Finegoldia magna</name>
    <name type="common">Peptostreptococcus magnus</name>
    <dbReference type="NCBI Taxonomy" id="1260"/>
    <lineage>
        <taxon>Bacteria</taxon>
        <taxon>Bacillati</taxon>
        <taxon>Bacillota</taxon>
        <taxon>Tissierellia</taxon>
        <taxon>Tissierellales</taxon>
        <taxon>Peptoniphilaceae</taxon>
        <taxon>Finegoldia</taxon>
    </lineage>
</organism>
<keyword evidence="1 5" id="KW-0820">tRNA-binding</keyword>
<evidence type="ECO:0000313" key="8">
    <source>
        <dbReference type="Proteomes" id="UP000215413"/>
    </source>
</evidence>
<sequence length="578" mass="67662">MSFDGIVTKAIVDDIKEKLTNGKISKVNQPDKNELDLFIYNNKQNYKLLISASSSLPRMHFTNENKKNPIEAYNFCMLMRKYLQGAVITDIYQESMDRVVNIDINSRDEMGYDMNYTLVVELMGKHSNIILIEKESKMIVDAIKRISFDTKSIRQILPKTKYSCLEDDKRNILQSDDLPTEIAEETTKLQKVFYMNYTGFSPTISREICLRADLDFNIRLEDLTEDEKSRFNQAFIDVREAIKNCDYDYSIVIDEDEKLKDFHVIKLEKYGYQKKNFDDIHKMLDYYYKKHSSNDSITQKSSHLKKIVSNKIQRNSNKLSNLTVDLQEAKKRDIYKVYADLISSNMHLIHKGVDKINVQNFYDDMNPIEIPLNPIKSGNENAQNYYKKFSKLKTREKMITQELPLIKQENEYLLQLLETLERVTEYQELSEIKHEMVKIGLIKKSKKKTAKVKPSKPRHFVTKNNVDIFVGKNNYQNDNLTLKQANKEDIFVHVKDMPGSHVIMRNENLTEEDYGIACFLAAYFSSMSKEKYVEVDYTEKKNVKKAKGAKPGMVFYNNFNTFNVDMSSYDIDKIKEIV</sequence>
<dbReference type="AlphaFoldDB" id="A0A233V4Z2"/>
<dbReference type="GO" id="GO:0000049">
    <property type="term" value="F:tRNA binding"/>
    <property type="evidence" value="ECO:0007669"/>
    <property type="project" value="UniProtKB-UniRule"/>
</dbReference>
<evidence type="ECO:0000256" key="4">
    <source>
        <dbReference type="ARBA" id="ARBA00022917"/>
    </source>
</evidence>
<dbReference type="EMBL" id="NDYC01000019">
    <property type="protein sequence ID" value="OXZ27453.1"/>
    <property type="molecule type" value="Genomic_DNA"/>
</dbReference>
<dbReference type="InterPro" id="IPR008532">
    <property type="entry name" value="NFACT_RNA-bd"/>
</dbReference>
<dbReference type="PANTHER" id="PTHR15239">
    <property type="entry name" value="NUCLEAR EXPORT MEDIATOR FACTOR NEMF"/>
    <property type="match status" value="1"/>
</dbReference>
<evidence type="ECO:0000256" key="1">
    <source>
        <dbReference type="ARBA" id="ARBA00022555"/>
    </source>
</evidence>
<dbReference type="RefSeq" id="WP_094205582.1">
    <property type="nucleotide sequence ID" value="NZ_JAWGQT010000003.1"/>
</dbReference>
<comment type="subunit">
    <text evidence="5">Associates with stalled 50S ribosomal subunits. Binds to RqcP.</text>
</comment>